<name>A0A222E7J8_9RHOB</name>
<evidence type="ECO:0000313" key="1">
    <source>
        <dbReference type="EMBL" id="ASP22152.1"/>
    </source>
</evidence>
<keyword evidence="1" id="KW-0012">Acyltransferase</keyword>
<dbReference type="PRINTS" id="PR01210">
    <property type="entry name" value="GGTRANSPTASE"/>
</dbReference>
<proteinExistence type="predicted"/>
<dbReference type="EMBL" id="CP022540">
    <property type="protein sequence ID" value="ASP22152.1"/>
    <property type="molecule type" value="Genomic_DNA"/>
</dbReference>
<dbReference type="EC" id="2.3.2.2" evidence="1"/>
<keyword evidence="1" id="KW-0808">Transferase</keyword>
<dbReference type="Gene3D" id="3.60.20.40">
    <property type="match status" value="1"/>
</dbReference>
<dbReference type="RefSeq" id="WP_094035983.1">
    <property type="nucleotide sequence ID" value="NZ_CP022540.1"/>
</dbReference>
<dbReference type="InterPro" id="IPR043137">
    <property type="entry name" value="GGT_ssub_C"/>
</dbReference>
<evidence type="ECO:0000313" key="2">
    <source>
        <dbReference type="Proteomes" id="UP000203589"/>
    </source>
</evidence>
<dbReference type="InterPro" id="IPR029055">
    <property type="entry name" value="Ntn_hydrolases_N"/>
</dbReference>
<dbReference type="Pfam" id="PF01019">
    <property type="entry name" value="G_glu_transpept"/>
    <property type="match status" value="1"/>
</dbReference>
<dbReference type="KEGG" id="aht:ANTHELSMS3_03525"/>
<reference evidence="1 2" key="1">
    <citation type="submission" date="2017-07" db="EMBL/GenBank/DDBJ databases">
        <title>Genome Sequence of Antarctobacter heliothermus Strain SMS3 Isolated from a culture of the Diatom Skeletonema marinoi.</title>
        <authorList>
            <person name="Topel M."/>
            <person name="Pinder M.I.M."/>
            <person name="Johansson O.N."/>
            <person name="Kourtchenko O."/>
            <person name="Godhe A."/>
            <person name="Clarke A.K."/>
        </authorList>
    </citation>
    <scope>NUCLEOTIDE SEQUENCE [LARGE SCALE GENOMIC DNA]</scope>
    <source>
        <strain evidence="1 2">SMS3</strain>
    </source>
</reference>
<dbReference type="PANTHER" id="PTHR43881:SF1">
    <property type="entry name" value="GAMMA-GLUTAMYLTRANSPEPTIDASE (AFU_ORTHOLOGUE AFUA_4G13580)"/>
    <property type="match status" value="1"/>
</dbReference>
<protein>
    <submittedName>
        <fullName evidence="1">Gamma-glutamyltransferase</fullName>
        <ecNumber evidence="1">2.3.2.2</ecNumber>
    </submittedName>
</protein>
<dbReference type="SUPFAM" id="SSF56235">
    <property type="entry name" value="N-terminal nucleophile aminohydrolases (Ntn hydrolases)"/>
    <property type="match status" value="1"/>
</dbReference>
<dbReference type="OrthoDB" id="9781342at2"/>
<dbReference type="Proteomes" id="UP000203589">
    <property type="component" value="Chromosome"/>
</dbReference>
<dbReference type="Gene3D" id="1.10.246.130">
    <property type="match status" value="1"/>
</dbReference>
<accession>A0A222E7J8</accession>
<dbReference type="InterPro" id="IPR052896">
    <property type="entry name" value="GGT-like_enzyme"/>
</dbReference>
<organism evidence="1 2">
    <name type="scientific">Antarctobacter heliothermus</name>
    <dbReference type="NCBI Taxonomy" id="74033"/>
    <lineage>
        <taxon>Bacteria</taxon>
        <taxon>Pseudomonadati</taxon>
        <taxon>Pseudomonadota</taxon>
        <taxon>Alphaproteobacteria</taxon>
        <taxon>Rhodobacterales</taxon>
        <taxon>Roseobacteraceae</taxon>
        <taxon>Antarctobacter</taxon>
    </lineage>
</organism>
<dbReference type="PANTHER" id="PTHR43881">
    <property type="entry name" value="GAMMA-GLUTAMYLTRANSPEPTIDASE (AFU_ORTHOLOGUE AFUA_4G13580)"/>
    <property type="match status" value="1"/>
</dbReference>
<gene>
    <name evidence="1" type="ORF">ANTHELSMS3_03525</name>
</gene>
<dbReference type="GO" id="GO:0103068">
    <property type="term" value="F:leukotriene C4 gamma-glutamyl transferase activity"/>
    <property type="evidence" value="ECO:0007669"/>
    <property type="project" value="UniProtKB-EC"/>
</dbReference>
<sequence>MTFTTRPELTGTFGMVATTHWLASAVGMKLLEAGGNAFDAAVAAGFVLNVVEPQLNGPLGDMPALVWPAGAEAPQMICGQGTAPAGATVAHYRDQGLDLIPGSGLLATVTPGAFDAWMVMLRDHGTKRLRDVLEPAIHYADAGHPILARAVGVIADQADLFRTEWPTSAAVWLPGGDVPVAGRLFRNPDLAAFWTRLLTEAETVEGREAQIEAARRAFSQGFVAEAIDDYMRDACVMDGAGARRKGVLTGADMAGWQATVEPALQGGYHGWDIWKGGFWTQGPALLQSLNLLAQTGIADTDPRGADFVHLAVEAMKLAFADREAYYGDPDFFDIPAAHLLSGDYARERAGLIGPWASMDQRPGLVPGQETLAEAFVARAARAVPKGKGAGGGEPTMAHLDNREGDTVHVDVVDRWGNMVSATPSGGWLQSNPVVPGLGVALNTRAQMFWLDEGLPTTLAPGRRPRTTLTPSMARAPDGTRLAFGTPGGDSQDQWQLFLLLRMVHHGMNLQEAIDAPLVLSKHLQASFYPRGSEPGGLMVEPGFGAGTIDALRGRGHKVTQAEPWSLGRLTAVARGPDGVLRAGATPRLMQAYAAGR</sequence>
<dbReference type="InterPro" id="IPR043138">
    <property type="entry name" value="GGT_lsub"/>
</dbReference>
<dbReference type="AlphaFoldDB" id="A0A222E7J8"/>
<keyword evidence="2" id="KW-1185">Reference proteome</keyword>